<evidence type="ECO:0000313" key="1">
    <source>
        <dbReference type="EMBL" id="KAG0437533.1"/>
    </source>
</evidence>
<evidence type="ECO:0000313" key="2">
    <source>
        <dbReference type="Proteomes" id="UP000805193"/>
    </source>
</evidence>
<accession>A0AC60QQY4</accession>
<dbReference type="EMBL" id="JABSTQ010006302">
    <property type="protein sequence ID" value="KAG0437533.1"/>
    <property type="molecule type" value="Genomic_DNA"/>
</dbReference>
<reference evidence="1 2" key="1">
    <citation type="journal article" date="2020" name="Cell">
        <title>Large-Scale Comparative Analyses of Tick Genomes Elucidate Their Genetic Diversity and Vector Capacities.</title>
        <authorList>
            <consortium name="Tick Genome and Microbiome Consortium (TIGMIC)"/>
            <person name="Jia N."/>
            <person name="Wang J."/>
            <person name="Shi W."/>
            <person name="Du L."/>
            <person name="Sun Y."/>
            <person name="Zhan W."/>
            <person name="Jiang J.F."/>
            <person name="Wang Q."/>
            <person name="Zhang B."/>
            <person name="Ji P."/>
            <person name="Bell-Sakyi L."/>
            <person name="Cui X.M."/>
            <person name="Yuan T.T."/>
            <person name="Jiang B.G."/>
            <person name="Yang W.F."/>
            <person name="Lam T.T."/>
            <person name="Chang Q.C."/>
            <person name="Ding S.J."/>
            <person name="Wang X.J."/>
            <person name="Zhu J.G."/>
            <person name="Ruan X.D."/>
            <person name="Zhao L."/>
            <person name="Wei J.T."/>
            <person name="Ye R.Z."/>
            <person name="Que T.C."/>
            <person name="Du C.H."/>
            <person name="Zhou Y.H."/>
            <person name="Cheng J.X."/>
            <person name="Dai P.F."/>
            <person name="Guo W.B."/>
            <person name="Han X.H."/>
            <person name="Huang E.J."/>
            <person name="Li L.F."/>
            <person name="Wei W."/>
            <person name="Gao Y.C."/>
            <person name="Liu J.Z."/>
            <person name="Shao H.Z."/>
            <person name="Wang X."/>
            <person name="Wang C.C."/>
            <person name="Yang T.C."/>
            <person name="Huo Q.B."/>
            <person name="Li W."/>
            <person name="Chen H.Y."/>
            <person name="Chen S.E."/>
            <person name="Zhou L.G."/>
            <person name="Ni X.B."/>
            <person name="Tian J.H."/>
            <person name="Sheng Y."/>
            <person name="Liu T."/>
            <person name="Pan Y.S."/>
            <person name="Xia L.Y."/>
            <person name="Li J."/>
            <person name="Zhao F."/>
            <person name="Cao W.C."/>
        </authorList>
    </citation>
    <scope>NUCLEOTIDE SEQUENCE [LARGE SCALE GENOMIC DNA]</scope>
    <source>
        <strain evidence="1">Iper-2018</strain>
    </source>
</reference>
<protein>
    <submittedName>
        <fullName evidence="1">Uncharacterized protein</fullName>
    </submittedName>
</protein>
<comment type="caution">
    <text evidence="1">The sequence shown here is derived from an EMBL/GenBank/DDBJ whole genome shotgun (WGS) entry which is preliminary data.</text>
</comment>
<dbReference type="Proteomes" id="UP000805193">
    <property type="component" value="Unassembled WGS sequence"/>
</dbReference>
<name>A0AC60QQY4_IXOPE</name>
<organism evidence="1 2">
    <name type="scientific">Ixodes persulcatus</name>
    <name type="common">Taiga tick</name>
    <dbReference type="NCBI Taxonomy" id="34615"/>
    <lineage>
        <taxon>Eukaryota</taxon>
        <taxon>Metazoa</taxon>
        <taxon>Ecdysozoa</taxon>
        <taxon>Arthropoda</taxon>
        <taxon>Chelicerata</taxon>
        <taxon>Arachnida</taxon>
        <taxon>Acari</taxon>
        <taxon>Parasitiformes</taxon>
        <taxon>Ixodida</taxon>
        <taxon>Ixodoidea</taxon>
        <taxon>Ixodidae</taxon>
        <taxon>Ixodinae</taxon>
        <taxon>Ixodes</taxon>
    </lineage>
</organism>
<proteinExistence type="predicted"/>
<gene>
    <name evidence="1" type="ORF">HPB47_017397</name>
</gene>
<keyword evidence="2" id="KW-1185">Reference proteome</keyword>
<sequence length="166" mass="18592">MYGSAIDATVEERDVGQWFAVPGPSEVRGHGAHQPGDAVLKFLEHLEEQGEDLKPDNISTMLTIATKVATDTRKISEDWHPPDKHVLALWHKRTGAATHRCHRRMKSQANVVQPHRHDQATRPSVQRGAVRCAPDECDISGEKTTRAQGLSHPFHTQNVSYILFIH</sequence>